<protein>
    <submittedName>
        <fullName evidence="1">Uncharacterized protein</fullName>
    </submittedName>
</protein>
<dbReference type="AlphaFoldDB" id="A0A5C6UEX7"/>
<dbReference type="EMBL" id="VOQR01000001">
    <property type="protein sequence ID" value="TXC70950.1"/>
    <property type="molecule type" value="Genomic_DNA"/>
</dbReference>
<sequence length="272" mass="29005">MSANWSLGLDTLRVQNADEDNWLSNGDEVYMVVIPFRAKLGLPGSAQTSTNTWATYDWAKHVSKGAVRHIPGNIGRTTFANVASFGVSQFLGAGHGSTNPAFKPEILGIVSLAFESDNTSWSSMHSIIDKAAPVVRAELEAVVANEMTPLDKLTAQQLTDKLKGSANHIKDAITPSVLAQIGLFLSSAGDPDDFIDFGINWFTNLDPELVVCFQQMKEAKDATMSGKAKPADQSTAALIARSGLHPLAPGGFQNLYDKSGVAYLVEGSVGHA</sequence>
<evidence type="ECO:0000313" key="1">
    <source>
        <dbReference type="EMBL" id="TXC70950.1"/>
    </source>
</evidence>
<dbReference type="Proteomes" id="UP000321250">
    <property type="component" value="Unassembled WGS sequence"/>
</dbReference>
<organism evidence="1 2">
    <name type="scientific">Sphingomonas ginsenosidivorax</name>
    <dbReference type="NCBI Taxonomy" id="862135"/>
    <lineage>
        <taxon>Bacteria</taxon>
        <taxon>Pseudomonadati</taxon>
        <taxon>Pseudomonadota</taxon>
        <taxon>Alphaproteobacteria</taxon>
        <taxon>Sphingomonadales</taxon>
        <taxon>Sphingomonadaceae</taxon>
        <taxon>Sphingomonas</taxon>
    </lineage>
</organism>
<gene>
    <name evidence="1" type="ORF">FSB78_08325</name>
</gene>
<dbReference type="RefSeq" id="WP_147081748.1">
    <property type="nucleotide sequence ID" value="NZ_VOQR01000001.1"/>
</dbReference>
<keyword evidence="2" id="KW-1185">Reference proteome</keyword>
<evidence type="ECO:0000313" key="2">
    <source>
        <dbReference type="Proteomes" id="UP000321250"/>
    </source>
</evidence>
<accession>A0A5C6UEX7</accession>
<reference evidence="1 2" key="1">
    <citation type="journal article" date="2013" name="Antonie Van Leeuwenhoek">
        <title>Sphingomonas ginsenosidivorax sp. nov., with the ability to transform ginsenosides.</title>
        <authorList>
            <person name="Jin X.F."/>
            <person name="Kim J.K."/>
            <person name="Liu Q.M."/>
            <person name="Kang M.S."/>
            <person name="He D."/>
            <person name="Jin F.X."/>
            <person name="Kim S.C."/>
            <person name="Im W.T."/>
        </authorList>
    </citation>
    <scope>NUCLEOTIDE SEQUENCE [LARGE SCALE GENOMIC DNA]</scope>
    <source>
        <strain evidence="1 2">KHI67</strain>
    </source>
</reference>
<proteinExistence type="predicted"/>
<comment type="caution">
    <text evidence="1">The sequence shown here is derived from an EMBL/GenBank/DDBJ whole genome shotgun (WGS) entry which is preliminary data.</text>
</comment>
<name>A0A5C6UEX7_9SPHN</name>